<comment type="caution">
    <text evidence="3">The sequence shown here is derived from an EMBL/GenBank/DDBJ whole genome shotgun (WGS) entry which is preliminary data.</text>
</comment>
<name>A0A8J4ECX6_9ACTN</name>
<proteinExistence type="predicted"/>
<dbReference type="RefSeq" id="WP_203929999.1">
    <property type="nucleotide sequence ID" value="NZ_BOPH01000072.1"/>
</dbReference>
<dbReference type="EMBL" id="BOPH01000072">
    <property type="protein sequence ID" value="GIJ70104.1"/>
    <property type="molecule type" value="Genomic_DNA"/>
</dbReference>
<keyword evidence="4" id="KW-1185">Reference proteome</keyword>
<evidence type="ECO:0000256" key="2">
    <source>
        <dbReference type="SAM" id="Phobius"/>
    </source>
</evidence>
<feature type="region of interest" description="Disordered" evidence="1">
    <location>
        <begin position="1"/>
        <end position="22"/>
    </location>
</feature>
<evidence type="ECO:0000256" key="1">
    <source>
        <dbReference type="SAM" id="MobiDB-lite"/>
    </source>
</evidence>
<keyword evidence="2" id="KW-1133">Transmembrane helix</keyword>
<gene>
    <name evidence="3" type="ORF">Voc01_050210</name>
</gene>
<keyword evidence="2" id="KW-0472">Membrane</keyword>
<evidence type="ECO:0008006" key="5">
    <source>
        <dbReference type="Google" id="ProtNLM"/>
    </source>
</evidence>
<evidence type="ECO:0000313" key="3">
    <source>
        <dbReference type="EMBL" id="GIJ70104.1"/>
    </source>
</evidence>
<organism evidence="3 4">
    <name type="scientific">Virgisporangium ochraceum</name>
    <dbReference type="NCBI Taxonomy" id="65505"/>
    <lineage>
        <taxon>Bacteria</taxon>
        <taxon>Bacillati</taxon>
        <taxon>Actinomycetota</taxon>
        <taxon>Actinomycetes</taxon>
        <taxon>Micromonosporales</taxon>
        <taxon>Micromonosporaceae</taxon>
        <taxon>Virgisporangium</taxon>
    </lineage>
</organism>
<keyword evidence="2" id="KW-0812">Transmembrane</keyword>
<feature type="transmembrane region" description="Helical" evidence="2">
    <location>
        <begin position="52"/>
        <end position="70"/>
    </location>
</feature>
<evidence type="ECO:0000313" key="4">
    <source>
        <dbReference type="Proteomes" id="UP000635606"/>
    </source>
</evidence>
<protein>
    <recommendedName>
        <fullName evidence="5">Fimbrial assembly family protein</fullName>
    </recommendedName>
</protein>
<dbReference type="AlphaFoldDB" id="A0A8J4ECX6"/>
<sequence length="244" mass="26274">MATVMSHPDQKHDPSDQHTTTLMNPLRTPGIHADLLPMEVFVSRRTQRIGRYATFALVLVTVLLTLWYGLEVIRTTSAETDRDQMLDSVQSLKRQQAKFDQLVKTQAQAKAINAQLAALMSNDMLWSRLTAALLAVAPDDVDISGISANVPAVGTDTATTRNLIGPPTVKVLGTLSINGVGPRKDVVALYVDALDTVPGLANSFLTNATQSERGYEFTVRVDITSAALDNRYKPSASPSAGGGQ</sequence>
<reference evidence="3" key="1">
    <citation type="submission" date="2021-01" db="EMBL/GenBank/DDBJ databases">
        <title>Whole genome shotgun sequence of Virgisporangium ochraceum NBRC 16418.</title>
        <authorList>
            <person name="Komaki H."/>
            <person name="Tamura T."/>
        </authorList>
    </citation>
    <scope>NUCLEOTIDE SEQUENCE</scope>
    <source>
        <strain evidence="3">NBRC 16418</strain>
    </source>
</reference>
<dbReference type="Proteomes" id="UP000635606">
    <property type="component" value="Unassembled WGS sequence"/>
</dbReference>
<accession>A0A8J4ECX6</accession>